<dbReference type="EMBL" id="LAZR01013854">
    <property type="protein sequence ID" value="KKM20034.1"/>
    <property type="molecule type" value="Genomic_DNA"/>
</dbReference>
<accession>A0A0F9IJS9</accession>
<protein>
    <submittedName>
        <fullName evidence="1">Uncharacterized protein</fullName>
    </submittedName>
</protein>
<proteinExistence type="predicted"/>
<sequence length="86" mass="10011">MVSESLVRKIAWLIHDNYGKMPLNKQAKEVLQAILSDPSIVEIEVGAELPKPPIPCPEEIPYDIYYYRGYYQALRDMANWVKKKDE</sequence>
<comment type="caution">
    <text evidence="1">The sequence shown here is derived from an EMBL/GenBank/DDBJ whole genome shotgun (WGS) entry which is preliminary data.</text>
</comment>
<name>A0A0F9IJS9_9ZZZZ</name>
<reference evidence="1" key="1">
    <citation type="journal article" date="2015" name="Nature">
        <title>Complex archaea that bridge the gap between prokaryotes and eukaryotes.</title>
        <authorList>
            <person name="Spang A."/>
            <person name="Saw J.H."/>
            <person name="Jorgensen S.L."/>
            <person name="Zaremba-Niedzwiedzka K."/>
            <person name="Martijn J."/>
            <person name="Lind A.E."/>
            <person name="van Eijk R."/>
            <person name="Schleper C."/>
            <person name="Guy L."/>
            <person name="Ettema T.J."/>
        </authorList>
    </citation>
    <scope>NUCLEOTIDE SEQUENCE</scope>
</reference>
<gene>
    <name evidence="1" type="ORF">LCGC14_1649610</name>
</gene>
<organism evidence="1">
    <name type="scientific">marine sediment metagenome</name>
    <dbReference type="NCBI Taxonomy" id="412755"/>
    <lineage>
        <taxon>unclassified sequences</taxon>
        <taxon>metagenomes</taxon>
        <taxon>ecological metagenomes</taxon>
    </lineage>
</organism>
<dbReference type="AlphaFoldDB" id="A0A0F9IJS9"/>
<evidence type="ECO:0000313" key="1">
    <source>
        <dbReference type="EMBL" id="KKM20034.1"/>
    </source>
</evidence>